<dbReference type="InterPro" id="IPR014284">
    <property type="entry name" value="RNA_pol_sigma-70_dom"/>
</dbReference>
<dbReference type="InterPro" id="IPR007630">
    <property type="entry name" value="RNA_pol_sigma70_r4"/>
</dbReference>
<comment type="similarity">
    <text evidence="1">Belongs to the sigma-70 factor family. ECF subfamily.</text>
</comment>
<dbReference type="GO" id="GO:0006352">
    <property type="term" value="P:DNA-templated transcription initiation"/>
    <property type="evidence" value="ECO:0007669"/>
    <property type="project" value="InterPro"/>
</dbReference>
<dbReference type="InterPro" id="IPR036388">
    <property type="entry name" value="WH-like_DNA-bd_sf"/>
</dbReference>
<proteinExistence type="inferred from homology"/>
<dbReference type="InterPro" id="IPR039425">
    <property type="entry name" value="RNA_pol_sigma-70-like"/>
</dbReference>
<organism evidence="8 9">
    <name type="scientific">Adhaeribacter radiodurans</name>
    <dbReference type="NCBI Taxonomy" id="2745197"/>
    <lineage>
        <taxon>Bacteria</taxon>
        <taxon>Pseudomonadati</taxon>
        <taxon>Bacteroidota</taxon>
        <taxon>Cytophagia</taxon>
        <taxon>Cytophagales</taxon>
        <taxon>Hymenobacteraceae</taxon>
        <taxon>Adhaeribacter</taxon>
    </lineage>
</organism>
<protein>
    <submittedName>
        <fullName evidence="8">Sigma-70 family RNA polymerase sigma factor</fullName>
    </submittedName>
</protein>
<reference evidence="8 9" key="1">
    <citation type="submission" date="2020-06" db="EMBL/GenBank/DDBJ databases">
        <authorList>
            <person name="Hwang Y.J."/>
        </authorList>
    </citation>
    <scope>NUCLEOTIDE SEQUENCE [LARGE SCALE GENOMIC DNA]</scope>
    <source>
        <strain evidence="8 9">KUDC8001</strain>
    </source>
</reference>
<keyword evidence="4" id="KW-0238">DNA-binding</keyword>
<evidence type="ECO:0000259" key="7">
    <source>
        <dbReference type="Pfam" id="PF04545"/>
    </source>
</evidence>
<evidence type="ECO:0000256" key="2">
    <source>
        <dbReference type="ARBA" id="ARBA00023015"/>
    </source>
</evidence>
<dbReference type="SUPFAM" id="SSF88659">
    <property type="entry name" value="Sigma3 and sigma4 domains of RNA polymerase sigma factors"/>
    <property type="match status" value="1"/>
</dbReference>
<evidence type="ECO:0000313" key="8">
    <source>
        <dbReference type="EMBL" id="QMU29142.1"/>
    </source>
</evidence>
<dbReference type="PANTHER" id="PTHR43133:SF62">
    <property type="entry name" value="RNA POLYMERASE SIGMA FACTOR SIGZ"/>
    <property type="match status" value="1"/>
</dbReference>
<dbReference type="GO" id="GO:0016987">
    <property type="term" value="F:sigma factor activity"/>
    <property type="evidence" value="ECO:0007669"/>
    <property type="project" value="UniProtKB-KW"/>
</dbReference>
<dbReference type="RefSeq" id="WP_182411601.1">
    <property type="nucleotide sequence ID" value="NZ_CP055153.1"/>
</dbReference>
<dbReference type="InterPro" id="IPR013324">
    <property type="entry name" value="RNA_pol_sigma_r3/r4-like"/>
</dbReference>
<sequence length="181" mass="20124">MLDNTSRKEVERTLAISLQQGQPQVLALLYDNYAPVLLGLITRIIRNSQTAELVLQETFLAIWHKRTSYNTSQGGLLTWMIMVAKENALAALERATPNATFENGKFVSATDQAKTKDTFSANEMQPGKLFRTLTPNEKVALDLVYLKGCTCAEAAATLEISEEDLKIILQLAIKHLRANQT</sequence>
<dbReference type="InterPro" id="IPR013325">
    <property type="entry name" value="RNA_pol_sigma_r2"/>
</dbReference>
<dbReference type="NCBIfam" id="TIGR02937">
    <property type="entry name" value="sigma70-ECF"/>
    <property type="match status" value="1"/>
</dbReference>
<dbReference type="PANTHER" id="PTHR43133">
    <property type="entry name" value="RNA POLYMERASE ECF-TYPE SIGMA FACTO"/>
    <property type="match status" value="1"/>
</dbReference>
<gene>
    <name evidence="8" type="ORF">HUW48_14315</name>
</gene>
<dbReference type="AlphaFoldDB" id="A0A7L7L8I2"/>
<evidence type="ECO:0000259" key="6">
    <source>
        <dbReference type="Pfam" id="PF04542"/>
    </source>
</evidence>
<accession>A0A7L7L8I2</accession>
<dbReference type="EMBL" id="CP055153">
    <property type="protein sequence ID" value="QMU29142.1"/>
    <property type="molecule type" value="Genomic_DNA"/>
</dbReference>
<evidence type="ECO:0000256" key="5">
    <source>
        <dbReference type="ARBA" id="ARBA00023163"/>
    </source>
</evidence>
<keyword evidence="3" id="KW-0731">Sigma factor</keyword>
<dbReference type="Proteomes" id="UP000514509">
    <property type="component" value="Chromosome"/>
</dbReference>
<keyword evidence="5" id="KW-0804">Transcription</keyword>
<feature type="domain" description="RNA polymerase sigma-70 region 4" evidence="7">
    <location>
        <begin position="131"/>
        <end position="178"/>
    </location>
</feature>
<feature type="domain" description="RNA polymerase sigma-70 region 2" evidence="6">
    <location>
        <begin position="29"/>
        <end position="95"/>
    </location>
</feature>
<dbReference type="KEGG" id="add:HUW48_14315"/>
<dbReference type="Pfam" id="PF04542">
    <property type="entry name" value="Sigma70_r2"/>
    <property type="match status" value="1"/>
</dbReference>
<evidence type="ECO:0000256" key="4">
    <source>
        <dbReference type="ARBA" id="ARBA00023125"/>
    </source>
</evidence>
<evidence type="ECO:0000313" key="9">
    <source>
        <dbReference type="Proteomes" id="UP000514509"/>
    </source>
</evidence>
<keyword evidence="9" id="KW-1185">Reference proteome</keyword>
<dbReference type="GO" id="GO:0003677">
    <property type="term" value="F:DNA binding"/>
    <property type="evidence" value="ECO:0007669"/>
    <property type="project" value="UniProtKB-KW"/>
</dbReference>
<evidence type="ECO:0000256" key="1">
    <source>
        <dbReference type="ARBA" id="ARBA00010641"/>
    </source>
</evidence>
<evidence type="ECO:0000256" key="3">
    <source>
        <dbReference type="ARBA" id="ARBA00023082"/>
    </source>
</evidence>
<keyword evidence="2" id="KW-0805">Transcription regulation</keyword>
<name>A0A7L7L8I2_9BACT</name>
<dbReference type="Gene3D" id="1.10.1740.10">
    <property type="match status" value="1"/>
</dbReference>
<dbReference type="SUPFAM" id="SSF88946">
    <property type="entry name" value="Sigma2 domain of RNA polymerase sigma factors"/>
    <property type="match status" value="1"/>
</dbReference>
<dbReference type="Pfam" id="PF04545">
    <property type="entry name" value="Sigma70_r4"/>
    <property type="match status" value="1"/>
</dbReference>
<reference evidence="8 9" key="2">
    <citation type="submission" date="2020-08" db="EMBL/GenBank/DDBJ databases">
        <title>Adhaeribacter dokdonensis sp. nov., isolated from the rhizosphere of Elymus tsukushiensis, a plant native to the Dokdo Islands, Republic of Korea.</title>
        <authorList>
            <person name="Ghim S.Y."/>
        </authorList>
    </citation>
    <scope>NUCLEOTIDE SEQUENCE [LARGE SCALE GENOMIC DNA]</scope>
    <source>
        <strain evidence="8 9">KUDC8001</strain>
    </source>
</reference>
<dbReference type="InterPro" id="IPR007627">
    <property type="entry name" value="RNA_pol_sigma70_r2"/>
</dbReference>
<dbReference type="Gene3D" id="1.10.10.10">
    <property type="entry name" value="Winged helix-like DNA-binding domain superfamily/Winged helix DNA-binding domain"/>
    <property type="match status" value="1"/>
</dbReference>